<dbReference type="Gene3D" id="1.10.490.10">
    <property type="entry name" value="Globins"/>
    <property type="match status" value="1"/>
</dbReference>
<dbReference type="Pfam" id="PF00042">
    <property type="entry name" value="Globin"/>
    <property type="match status" value="1"/>
</dbReference>
<dbReference type="SUPFAM" id="SSF46458">
    <property type="entry name" value="Globin-like"/>
    <property type="match status" value="1"/>
</dbReference>
<dbReference type="Pfam" id="PF00078">
    <property type="entry name" value="RVT_1"/>
    <property type="match status" value="1"/>
</dbReference>
<protein>
    <recommendedName>
        <fullName evidence="1">Reverse transcriptase domain-containing protein</fullName>
    </recommendedName>
</protein>
<organism evidence="2 3">
    <name type="scientific">Cordylochernes scorpioides</name>
    <dbReference type="NCBI Taxonomy" id="51811"/>
    <lineage>
        <taxon>Eukaryota</taxon>
        <taxon>Metazoa</taxon>
        <taxon>Ecdysozoa</taxon>
        <taxon>Arthropoda</taxon>
        <taxon>Chelicerata</taxon>
        <taxon>Arachnida</taxon>
        <taxon>Pseudoscorpiones</taxon>
        <taxon>Cheliferoidea</taxon>
        <taxon>Chernetidae</taxon>
        <taxon>Cordylochernes</taxon>
    </lineage>
</organism>
<dbReference type="InterPro" id="IPR009050">
    <property type="entry name" value="Globin-like_sf"/>
</dbReference>
<dbReference type="PROSITE" id="PS50878">
    <property type="entry name" value="RT_POL"/>
    <property type="match status" value="1"/>
</dbReference>
<dbReference type="InterPro" id="IPR044399">
    <property type="entry name" value="Mb-like_M"/>
</dbReference>
<sequence>MLMPHRHPEICKLFRKFMTLREDGSYGWDQTELRRHAQLVMQALETAVEDLDDSSVLASILGELGRRHGRYGVREEMFDLWDRWSLIKAGLLAEALSLHIPRHYTCDDSYIGRAQRLIRAQLEASSINADYPSLPDLARLVRHRRPAVTIRNEDGAVFDGLELRRRVYDIFQPRFARAACDPTAGAAFIEGTIIPLDIDENDPLHREDITLAEIAAAISRLPSGRAPGWDGLPCELLVAFVDFFAGALWRVFTASHFRGALPPSTRRSSICLVPKTRGGRGFSGYRPISLPSADYRVLAGILLRRLRHHLPALVPECQTYVVSGRAPSWNIAWVTDAVEEATAGGLPLAVVCVDLESAFDSLDRGFLWMLLESLRLPSAFMKWIRLLYAEADSTIRAGDFHTTAFHLLNGLRKGCAVSVPLFNIATGPLLRRLESFLGVGNVIAYADDITLLIRRDEQFERVEAEQHLLTLLDSACRKWTPFTRGLSLVGRAKAANTLVLSTTQHYLHGYLPGEATITKLQGCLRRFIRGPDRTAWLPAGIVSRPVTLGGLGLLDIGAQLHPACLKGVQAALPPSPTATEALGGGLQDPRPRPPGCSHIPAIGAPHHWWLPVPSPSQPPGPCALVRVRVADLRDAPDIRPTRSSFADAAALVTLCRRTLEENLRESTRAACLAEAVVLPGTNTPFSRLTTRSARRALERPRLAAQPITRLLSRWTSVVDAPARLDWTSLRCCAFSGHDADIALRLALHALPHPNHPASTSSSCQACGSVDRSLDHRYWSCSRIEAFSVLGSGFSGLASKMTTWPSWRRPNPSSTGTSYSSVVSLFSAKTWNLSGILVLQKLWDSLQYGMQQSLKSKWTPEVREAWFQVFHYISWQIIRGLRSYHSEN</sequence>
<dbReference type="SUPFAM" id="SSF56672">
    <property type="entry name" value="DNA/RNA polymerases"/>
    <property type="match status" value="1"/>
</dbReference>
<evidence type="ECO:0000313" key="3">
    <source>
        <dbReference type="Proteomes" id="UP001235939"/>
    </source>
</evidence>
<dbReference type="CDD" id="cd01650">
    <property type="entry name" value="RT_nLTR_like"/>
    <property type="match status" value="1"/>
</dbReference>
<proteinExistence type="predicted"/>
<name>A0ABY6JY79_9ARAC</name>
<gene>
    <name evidence="2" type="ORF">LAZ67_1003316</name>
</gene>
<reference evidence="2 3" key="1">
    <citation type="submission" date="2022-01" db="EMBL/GenBank/DDBJ databases">
        <title>A chromosomal length assembly of Cordylochernes scorpioides.</title>
        <authorList>
            <person name="Zeh D."/>
            <person name="Zeh J."/>
        </authorList>
    </citation>
    <scope>NUCLEOTIDE SEQUENCE [LARGE SCALE GENOMIC DNA]</scope>
    <source>
        <strain evidence="2">IN4F17</strain>
        <tissue evidence="2">Whole Body</tissue>
    </source>
</reference>
<dbReference type="Proteomes" id="UP001235939">
    <property type="component" value="Chromosome 01"/>
</dbReference>
<dbReference type="PANTHER" id="PTHR19446">
    <property type="entry name" value="REVERSE TRANSCRIPTASES"/>
    <property type="match status" value="1"/>
</dbReference>
<dbReference type="InterPro" id="IPR000477">
    <property type="entry name" value="RT_dom"/>
</dbReference>
<accession>A0ABY6JY79</accession>
<dbReference type="InterPro" id="IPR043502">
    <property type="entry name" value="DNA/RNA_pol_sf"/>
</dbReference>
<dbReference type="InterPro" id="IPR000971">
    <property type="entry name" value="Globin"/>
</dbReference>
<dbReference type="EMBL" id="CP092863">
    <property type="protein sequence ID" value="UYV61073.1"/>
    <property type="molecule type" value="Genomic_DNA"/>
</dbReference>
<dbReference type="CDD" id="cd01040">
    <property type="entry name" value="Mb-like"/>
    <property type="match status" value="1"/>
</dbReference>
<keyword evidence="3" id="KW-1185">Reference proteome</keyword>
<dbReference type="InterPro" id="IPR012292">
    <property type="entry name" value="Globin/Proto"/>
</dbReference>
<evidence type="ECO:0000313" key="2">
    <source>
        <dbReference type="EMBL" id="UYV61073.1"/>
    </source>
</evidence>
<evidence type="ECO:0000259" key="1">
    <source>
        <dbReference type="PROSITE" id="PS50878"/>
    </source>
</evidence>
<feature type="domain" description="Reverse transcriptase" evidence="1">
    <location>
        <begin position="254"/>
        <end position="511"/>
    </location>
</feature>